<name>A0A9W4MCT3_9ACTN</name>
<proteinExistence type="predicted"/>
<dbReference type="Proteomes" id="UP001153328">
    <property type="component" value="Unassembled WGS sequence"/>
</dbReference>
<accession>A0A9W4MCT3</accession>
<comment type="caution">
    <text evidence="1">The sequence shown here is derived from an EMBL/GenBank/DDBJ whole genome shotgun (WGS) entry which is preliminary data.</text>
</comment>
<evidence type="ECO:0000313" key="1">
    <source>
        <dbReference type="EMBL" id="CAG7649654.1"/>
    </source>
</evidence>
<organism evidence="1 2">
    <name type="scientific">Actinacidiphila bryophytorum</name>
    <dbReference type="NCBI Taxonomy" id="1436133"/>
    <lineage>
        <taxon>Bacteria</taxon>
        <taxon>Bacillati</taxon>
        <taxon>Actinomycetota</taxon>
        <taxon>Actinomycetes</taxon>
        <taxon>Kitasatosporales</taxon>
        <taxon>Streptomycetaceae</taxon>
        <taxon>Actinacidiphila</taxon>
    </lineage>
</organism>
<dbReference type="AlphaFoldDB" id="A0A9W4MCT3"/>
<evidence type="ECO:0000313" key="2">
    <source>
        <dbReference type="Proteomes" id="UP001153328"/>
    </source>
</evidence>
<sequence>MRGRREVHAAGTDWNWSGDLPGRGHPFSGYLASRRPAGWATADHMRTELVTDALTAAERTRGSLAGAILHTNHSPNTPAGP</sequence>
<protein>
    <submittedName>
        <fullName evidence="1">Uncharacterized protein</fullName>
    </submittedName>
</protein>
<dbReference type="EMBL" id="CAJVAX010000019">
    <property type="protein sequence ID" value="CAG7649654.1"/>
    <property type="molecule type" value="Genomic_DNA"/>
</dbReference>
<keyword evidence="2" id="KW-1185">Reference proteome</keyword>
<gene>
    <name evidence="1" type="ORF">SBRY_50153</name>
</gene>
<reference evidence="1" key="1">
    <citation type="submission" date="2021-06" db="EMBL/GenBank/DDBJ databases">
        <authorList>
            <person name="Arsene-Ploetze F."/>
        </authorList>
    </citation>
    <scope>NUCLEOTIDE SEQUENCE</scope>
    <source>
        <strain evidence="1">SBRY1</strain>
    </source>
</reference>